<evidence type="ECO:0000256" key="8">
    <source>
        <dbReference type="HAMAP-Rule" id="MF_00376"/>
    </source>
</evidence>
<dbReference type="Proteomes" id="UP000190328">
    <property type="component" value="Unassembled WGS sequence"/>
</dbReference>
<dbReference type="GO" id="GO:0004140">
    <property type="term" value="F:dephospho-CoA kinase activity"/>
    <property type="evidence" value="ECO:0007669"/>
    <property type="project" value="UniProtKB-UniRule"/>
</dbReference>
<dbReference type="OrthoDB" id="9812943at2"/>
<dbReference type="GO" id="GO:0015937">
    <property type="term" value="P:coenzyme A biosynthetic process"/>
    <property type="evidence" value="ECO:0007669"/>
    <property type="project" value="UniProtKB-UniRule"/>
</dbReference>
<dbReference type="NCBIfam" id="TIGR00152">
    <property type="entry name" value="dephospho-CoA kinase"/>
    <property type="match status" value="1"/>
</dbReference>
<dbReference type="PANTHER" id="PTHR10695">
    <property type="entry name" value="DEPHOSPHO-COA KINASE-RELATED"/>
    <property type="match status" value="1"/>
</dbReference>
<evidence type="ECO:0000256" key="7">
    <source>
        <dbReference type="ARBA" id="ARBA00022993"/>
    </source>
</evidence>
<evidence type="ECO:0000256" key="6">
    <source>
        <dbReference type="ARBA" id="ARBA00022840"/>
    </source>
</evidence>
<evidence type="ECO:0000256" key="4">
    <source>
        <dbReference type="ARBA" id="ARBA00022741"/>
    </source>
</evidence>
<keyword evidence="5 8" id="KW-0418">Kinase</keyword>
<proteinExistence type="inferred from homology"/>
<evidence type="ECO:0000313" key="10">
    <source>
        <dbReference type="EMBL" id="SJZ79694.1"/>
    </source>
</evidence>
<dbReference type="AlphaFoldDB" id="A0A1T4NK98"/>
<keyword evidence="3 8" id="KW-0808">Transferase</keyword>
<dbReference type="InterPro" id="IPR001977">
    <property type="entry name" value="Depp_CoAkinase"/>
</dbReference>
<feature type="binding site" evidence="8">
    <location>
        <begin position="16"/>
        <end position="21"/>
    </location>
    <ligand>
        <name>ATP</name>
        <dbReference type="ChEBI" id="CHEBI:30616"/>
    </ligand>
</feature>
<keyword evidence="2 8" id="KW-0963">Cytoplasm</keyword>
<dbReference type="GO" id="GO:0005737">
    <property type="term" value="C:cytoplasm"/>
    <property type="evidence" value="ECO:0007669"/>
    <property type="project" value="UniProtKB-SubCell"/>
</dbReference>
<dbReference type="SUPFAM" id="SSF52540">
    <property type="entry name" value="P-loop containing nucleoside triphosphate hydrolases"/>
    <property type="match status" value="1"/>
</dbReference>
<dbReference type="CDD" id="cd02022">
    <property type="entry name" value="DPCK"/>
    <property type="match status" value="1"/>
</dbReference>
<comment type="subcellular location">
    <subcellularLocation>
        <location evidence="8">Cytoplasm</location>
    </subcellularLocation>
</comment>
<keyword evidence="11" id="KW-1185">Reference proteome</keyword>
<evidence type="ECO:0000256" key="9">
    <source>
        <dbReference type="NCBIfam" id="TIGR00152"/>
    </source>
</evidence>
<gene>
    <name evidence="8" type="primary">coaE</name>
    <name evidence="10" type="ORF">SAMN02745116_01460</name>
</gene>
<dbReference type="STRING" id="263852.SAMN02745116_01460"/>
<reference evidence="10 11" key="1">
    <citation type="submission" date="2017-02" db="EMBL/GenBank/DDBJ databases">
        <authorList>
            <person name="Peterson S.W."/>
        </authorList>
    </citation>
    <scope>NUCLEOTIDE SEQUENCE [LARGE SCALE GENOMIC DNA]</scope>
    <source>
        <strain evidence="10 11">ATCC BAA-1030</strain>
    </source>
</reference>
<keyword evidence="4 8" id="KW-0547">Nucleotide-binding</keyword>
<protein>
    <recommendedName>
        <fullName evidence="8 9">Dephospho-CoA kinase</fullName>
        <ecNumber evidence="8 9">2.7.1.24</ecNumber>
    </recommendedName>
    <alternativeName>
        <fullName evidence="8">Dephosphocoenzyme A kinase</fullName>
    </alternativeName>
</protein>
<evidence type="ECO:0000256" key="2">
    <source>
        <dbReference type="ARBA" id="ARBA00022490"/>
    </source>
</evidence>
<dbReference type="Pfam" id="PF01121">
    <property type="entry name" value="CoaE"/>
    <property type="match status" value="1"/>
</dbReference>
<keyword evidence="7 8" id="KW-0173">Coenzyme A biosynthesis</keyword>
<dbReference type="EC" id="2.7.1.24" evidence="8 9"/>
<dbReference type="GO" id="GO:0005524">
    <property type="term" value="F:ATP binding"/>
    <property type="evidence" value="ECO:0007669"/>
    <property type="project" value="UniProtKB-UniRule"/>
</dbReference>
<dbReference type="HAMAP" id="MF_00376">
    <property type="entry name" value="Dephospho_CoA_kinase"/>
    <property type="match status" value="1"/>
</dbReference>
<organism evidence="10 11">
    <name type="scientific">Pilibacter termitis</name>
    <dbReference type="NCBI Taxonomy" id="263852"/>
    <lineage>
        <taxon>Bacteria</taxon>
        <taxon>Bacillati</taxon>
        <taxon>Bacillota</taxon>
        <taxon>Bacilli</taxon>
        <taxon>Lactobacillales</taxon>
        <taxon>Enterococcaceae</taxon>
        <taxon>Pilibacter</taxon>
    </lineage>
</organism>
<evidence type="ECO:0000256" key="5">
    <source>
        <dbReference type="ARBA" id="ARBA00022777"/>
    </source>
</evidence>
<comment type="similarity">
    <text evidence="1 8">Belongs to the CoaE family.</text>
</comment>
<dbReference type="UniPathway" id="UPA00241">
    <property type="reaction ID" value="UER00356"/>
</dbReference>
<accession>A0A1T4NK98</accession>
<evidence type="ECO:0000256" key="3">
    <source>
        <dbReference type="ARBA" id="ARBA00022679"/>
    </source>
</evidence>
<comment type="function">
    <text evidence="8">Catalyzes the phosphorylation of the 3'-hydroxyl group of dephosphocoenzyme A to form coenzyme A.</text>
</comment>
<dbReference type="InterPro" id="IPR027417">
    <property type="entry name" value="P-loop_NTPase"/>
</dbReference>
<comment type="catalytic activity">
    <reaction evidence="8">
        <text>3'-dephospho-CoA + ATP = ADP + CoA + H(+)</text>
        <dbReference type="Rhea" id="RHEA:18245"/>
        <dbReference type="ChEBI" id="CHEBI:15378"/>
        <dbReference type="ChEBI" id="CHEBI:30616"/>
        <dbReference type="ChEBI" id="CHEBI:57287"/>
        <dbReference type="ChEBI" id="CHEBI:57328"/>
        <dbReference type="ChEBI" id="CHEBI:456216"/>
        <dbReference type="EC" id="2.7.1.24"/>
    </reaction>
</comment>
<dbReference type="Gene3D" id="3.40.50.300">
    <property type="entry name" value="P-loop containing nucleotide triphosphate hydrolases"/>
    <property type="match status" value="1"/>
</dbReference>
<keyword evidence="6 8" id="KW-0067">ATP-binding</keyword>
<dbReference type="PROSITE" id="PS51219">
    <property type="entry name" value="DPCK"/>
    <property type="match status" value="1"/>
</dbReference>
<dbReference type="PANTHER" id="PTHR10695:SF46">
    <property type="entry name" value="BIFUNCTIONAL COENZYME A SYNTHASE-RELATED"/>
    <property type="match status" value="1"/>
</dbReference>
<name>A0A1T4NK98_9ENTE</name>
<evidence type="ECO:0000313" key="11">
    <source>
        <dbReference type="Proteomes" id="UP000190328"/>
    </source>
</evidence>
<comment type="pathway">
    <text evidence="8">Cofactor biosynthesis; coenzyme A biosynthesis; CoA from (R)-pantothenate: step 5/5.</text>
</comment>
<dbReference type="FunFam" id="3.40.50.300:FF:000991">
    <property type="entry name" value="Dephospho-CoA kinase"/>
    <property type="match status" value="1"/>
</dbReference>
<dbReference type="EMBL" id="FUXI01000015">
    <property type="protein sequence ID" value="SJZ79694.1"/>
    <property type="molecule type" value="Genomic_DNA"/>
</dbReference>
<sequence>MTQNKTFFLGLTGGIATGKSTVADIFRSQGIPVIDGDIVARNVQKKGSPALAKIVATFGEIMLLPNGELDRKALGERIFHSREEREKLDKLMSPFLRAEFDKEKERLIQQNIPFAVLDIPLLFEKDYTKAVDAIMLVYVPEKIQLARLQQRDNLSEEAALKRILAQWSIEEKRKLSDILIDNTHSLEETKRQVLAYLSEVSIKDTSKNSHLS</sequence>
<evidence type="ECO:0000256" key="1">
    <source>
        <dbReference type="ARBA" id="ARBA00009018"/>
    </source>
</evidence>
<dbReference type="RefSeq" id="WP_078807395.1">
    <property type="nucleotide sequence ID" value="NZ_FUXI01000015.1"/>
</dbReference>